<keyword evidence="1" id="KW-0812">Transmembrane</keyword>
<protein>
    <submittedName>
        <fullName evidence="2">Uncharacterized protein</fullName>
    </submittedName>
</protein>
<evidence type="ECO:0000313" key="2">
    <source>
        <dbReference type="EMBL" id="ENV10004.1"/>
    </source>
</evidence>
<reference evidence="2 3" key="1">
    <citation type="submission" date="2013-02" db="EMBL/GenBank/DDBJ databases">
        <title>The Genome Sequence of Acinetobacter sp. CIP 56.2.</title>
        <authorList>
            <consortium name="The Broad Institute Genome Sequencing Platform"/>
            <consortium name="The Broad Institute Genome Sequencing Center for Infectious Disease"/>
            <person name="Cerqueira G."/>
            <person name="Feldgarden M."/>
            <person name="Courvalin P."/>
            <person name="Perichon B."/>
            <person name="Grillot-Courvalin C."/>
            <person name="Clermont D."/>
            <person name="Rocha E."/>
            <person name="Yoon E.-J."/>
            <person name="Nemec A."/>
            <person name="Walker B."/>
            <person name="Young S.K."/>
            <person name="Zeng Q."/>
            <person name="Gargeya S."/>
            <person name="Fitzgerald M."/>
            <person name="Haas B."/>
            <person name="Abouelleil A."/>
            <person name="Alvarado L."/>
            <person name="Arachchi H.M."/>
            <person name="Berlin A.M."/>
            <person name="Chapman S.B."/>
            <person name="Dewar J."/>
            <person name="Goldberg J."/>
            <person name="Griggs A."/>
            <person name="Gujja S."/>
            <person name="Hansen M."/>
            <person name="Howarth C."/>
            <person name="Imamovic A."/>
            <person name="Larimer J."/>
            <person name="McCowan C."/>
            <person name="Murphy C."/>
            <person name="Neiman D."/>
            <person name="Pearson M."/>
            <person name="Priest M."/>
            <person name="Roberts A."/>
            <person name="Saif S."/>
            <person name="Shea T."/>
            <person name="Sisk P."/>
            <person name="Sykes S."/>
            <person name="Wortman J."/>
            <person name="Nusbaum C."/>
            <person name="Birren B."/>
        </authorList>
    </citation>
    <scope>NUCLEOTIDE SEQUENCE [LARGE SCALE GENOMIC DNA]</scope>
    <source>
        <strain evidence="2 3">CIP 56.2</strain>
    </source>
</reference>
<organism evidence="2 3">
    <name type="scientific">Acinetobacter higginsii</name>
    <dbReference type="NCBI Taxonomy" id="70347"/>
    <lineage>
        <taxon>Bacteria</taxon>
        <taxon>Pseudomonadati</taxon>
        <taxon>Pseudomonadota</taxon>
        <taxon>Gammaproteobacteria</taxon>
        <taxon>Moraxellales</taxon>
        <taxon>Moraxellaceae</taxon>
        <taxon>Acinetobacter</taxon>
    </lineage>
</organism>
<dbReference type="EMBL" id="APPH01000006">
    <property type="protein sequence ID" value="ENV10004.1"/>
    <property type="molecule type" value="Genomic_DNA"/>
</dbReference>
<keyword evidence="1" id="KW-1133">Transmembrane helix</keyword>
<name>N8XLU4_9GAMM</name>
<evidence type="ECO:0000256" key="1">
    <source>
        <dbReference type="SAM" id="Phobius"/>
    </source>
</evidence>
<comment type="caution">
    <text evidence="2">The sequence shown here is derived from an EMBL/GenBank/DDBJ whole genome shotgun (WGS) entry which is preliminary data.</text>
</comment>
<dbReference type="eggNOG" id="ENOG5031S0E">
    <property type="taxonomic scope" value="Bacteria"/>
</dbReference>
<dbReference type="Proteomes" id="UP000013209">
    <property type="component" value="Unassembled WGS sequence"/>
</dbReference>
<dbReference type="HOGENOM" id="CLU_3362714_0_0_6"/>
<dbReference type="AlphaFoldDB" id="N8XLU4"/>
<feature type="transmembrane region" description="Helical" evidence="1">
    <location>
        <begin position="7"/>
        <end position="27"/>
    </location>
</feature>
<evidence type="ECO:0000313" key="3">
    <source>
        <dbReference type="Proteomes" id="UP000013209"/>
    </source>
</evidence>
<dbReference type="STRING" id="1144672.F966_01171"/>
<sequence>MQLWNKLSIVWLLALCSILGIVGMLLMDGIADVFF</sequence>
<proteinExistence type="predicted"/>
<gene>
    <name evidence="2" type="ORF">F966_01171</name>
</gene>
<accession>N8XLU4</accession>
<keyword evidence="1" id="KW-0472">Membrane</keyword>